<organism evidence="4 5">
    <name type="scientific">Caenorhabditis auriculariae</name>
    <dbReference type="NCBI Taxonomy" id="2777116"/>
    <lineage>
        <taxon>Eukaryota</taxon>
        <taxon>Metazoa</taxon>
        <taxon>Ecdysozoa</taxon>
        <taxon>Nematoda</taxon>
        <taxon>Chromadorea</taxon>
        <taxon>Rhabditida</taxon>
        <taxon>Rhabditina</taxon>
        <taxon>Rhabditomorpha</taxon>
        <taxon>Rhabditoidea</taxon>
        <taxon>Rhabditidae</taxon>
        <taxon>Peloderinae</taxon>
        <taxon>Caenorhabditis</taxon>
    </lineage>
</organism>
<comment type="caution">
    <text evidence="4">The sequence shown here is derived from an EMBL/GenBank/DDBJ whole genome shotgun (WGS) entry which is preliminary data.</text>
</comment>
<dbReference type="EMBL" id="CAJGYM010000002">
    <property type="protein sequence ID" value="CAD6185576.1"/>
    <property type="molecule type" value="Genomic_DNA"/>
</dbReference>
<dbReference type="PANTHER" id="PTHR37435">
    <property type="entry name" value="PROTEIN CBG14344"/>
    <property type="match status" value="1"/>
</dbReference>
<feature type="chain" id="PRO_5035949303" description="aECM cysteine-cradle domain-containing protein" evidence="2">
    <location>
        <begin position="17"/>
        <end position="476"/>
    </location>
</feature>
<feature type="region of interest" description="Disordered" evidence="1">
    <location>
        <begin position="155"/>
        <end position="242"/>
    </location>
</feature>
<keyword evidence="2" id="KW-0732">Signal</keyword>
<name>A0A8S1GQ95_9PELO</name>
<dbReference type="Pfam" id="PF23626">
    <property type="entry name" value="CCD_aECM"/>
    <property type="match status" value="1"/>
</dbReference>
<evidence type="ECO:0000259" key="3">
    <source>
        <dbReference type="Pfam" id="PF23626"/>
    </source>
</evidence>
<feature type="compositionally biased region" description="Low complexity" evidence="1">
    <location>
        <begin position="36"/>
        <end position="50"/>
    </location>
</feature>
<keyword evidence="5" id="KW-1185">Reference proteome</keyword>
<sequence>MFLRICFLLLISTVHAKKMILTNQISMKFDGKNMKSTPASWESTAASSEEVSYEQTDSRPSTNQKPTSRDYWAASKPKQVGIEVTPASTPAEEDFLSKFPKTAWSHSAEDDENDDISTTVAPSSEITEKKLKRISLKGFGDKIAQLDEIERRQQIARAKSRSQKKKRTHRKYQLGDKENQVPKTSSAEHKVEMVKSEEPSRLNKYTSSSTTTTTTTEEPKTTPKKKLRRKLKKRVIDRKRKQHSFEQESYLGGWKEEGIVVQPIVRDRSSSKEETPAQPKTVKKEGLREEGEVVRPELTNVETSIDQKTLMVPVEQSVNDTYLKAYYEAYYKEWYRLNNKAQLEQQTAQPKKITIGLKNKSSEVRTPATTGTSTAPAIPPQQAQVAAGPPPNAPPNGLPGNPFAFLDPVQTGAVSPSKQQLDTICHSIRAVSKSFGIRDPISFAKNNCGFVKLYYPNVTCLQIQHTMEYCAPILSS</sequence>
<evidence type="ECO:0000313" key="5">
    <source>
        <dbReference type="Proteomes" id="UP000835052"/>
    </source>
</evidence>
<proteinExistence type="predicted"/>
<feature type="region of interest" description="Disordered" evidence="1">
    <location>
        <begin position="32"/>
        <end position="76"/>
    </location>
</feature>
<feature type="signal peptide" evidence="2">
    <location>
        <begin position="1"/>
        <end position="16"/>
    </location>
</feature>
<reference evidence="4" key="1">
    <citation type="submission" date="2020-10" db="EMBL/GenBank/DDBJ databases">
        <authorList>
            <person name="Kikuchi T."/>
        </authorList>
    </citation>
    <scope>NUCLEOTIDE SEQUENCE</scope>
    <source>
        <strain evidence="4">NKZ352</strain>
    </source>
</reference>
<evidence type="ECO:0000256" key="1">
    <source>
        <dbReference type="SAM" id="MobiDB-lite"/>
    </source>
</evidence>
<feature type="region of interest" description="Disordered" evidence="1">
    <location>
        <begin position="267"/>
        <end position="289"/>
    </location>
</feature>
<dbReference type="PANTHER" id="PTHR37435:SF4">
    <property type="entry name" value="GROUND-LIKE DOMAIN-CONTAINING PROTEIN"/>
    <property type="match status" value="1"/>
</dbReference>
<dbReference type="Proteomes" id="UP000835052">
    <property type="component" value="Unassembled WGS sequence"/>
</dbReference>
<feature type="compositionally biased region" description="Basic residues" evidence="1">
    <location>
        <begin position="158"/>
        <end position="172"/>
    </location>
</feature>
<accession>A0A8S1GQ95</accession>
<feature type="compositionally biased region" description="Pro residues" evidence="1">
    <location>
        <begin position="388"/>
        <end position="397"/>
    </location>
</feature>
<feature type="compositionally biased region" description="Low complexity" evidence="1">
    <location>
        <begin position="366"/>
        <end position="387"/>
    </location>
</feature>
<feature type="compositionally biased region" description="Basic and acidic residues" evidence="1">
    <location>
        <begin position="173"/>
        <end position="201"/>
    </location>
</feature>
<feature type="compositionally biased region" description="Polar residues" evidence="1">
    <location>
        <begin position="53"/>
        <end position="66"/>
    </location>
</feature>
<dbReference type="OrthoDB" id="5861617at2759"/>
<evidence type="ECO:0000313" key="4">
    <source>
        <dbReference type="EMBL" id="CAD6185576.1"/>
    </source>
</evidence>
<feature type="compositionally biased region" description="Basic residues" evidence="1">
    <location>
        <begin position="222"/>
        <end position="242"/>
    </location>
</feature>
<feature type="compositionally biased region" description="Low complexity" evidence="1">
    <location>
        <begin position="206"/>
        <end position="216"/>
    </location>
</feature>
<feature type="region of interest" description="Disordered" evidence="1">
    <location>
        <begin position="356"/>
        <end position="402"/>
    </location>
</feature>
<protein>
    <recommendedName>
        <fullName evidence="3">aECM cysteine-cradle domain-containing protein</fullName>
    </recommendedName>
</protein>
<feature type="domain" description="aECM cysteine-cradle" evidence="3">
    <location>
        <begin position="422"/>
        <end position="471"/>
    </location>
</feature>
<dbReference type="InterPro" id="IPR055352">
    <property type="entry name" value="CCD_aECM"/>
</dbReference>
<gene>
    <name evidence="4" type="ORF">CAUJ_LOCUS1495</name>
</gene>
<dbReference type="AlphaFoldDB" id="A0A8S1GQ95"/>
<evidence type="ECO:0000256" key="2">
    <source>
        <dbReference type="SAM" id="SignalP"/>
    </source>
</evidence>